<sequence length="158" mass="17435">NFLDPYKLLILLRRSKMVNPISEGGGISPYIVPTKTSIKEHPFTPTFYEWAAKNGNWMFPWDIVGSGTPATIYKVPDGFIFYVYGIWLSPIATGTAGDAIMHVDNNYMMVASKPPAGIIQMKFPIPISLQGGHNLIAQISGTSWQVYAGCHGILVEMK</sequence>
<protein>
    <submittedName>
        <fullName evidence="1">Uncharacterized protein</fullName>
    </submittedName>
</protein>
<feature type="non-terminal residue" evidence="1">
    <location>
        <position position="1"/>
    </location>
</feature>
<organism evidence="1">
    <name type="scientific">marine sediment metagenome</name>
    <dbReference type="NCBI Taxonomy" id="412755"/>
    <lineage>
        <taxon>unclassified sequences</taxon>
        <taxon>metagenomes</taxon>
        <taxon>ecological metagenomes</taxon>
    </lineage>
</organism>
<accession>X1PWY5</accession>
<comment type="caution">
    <text evidence="1">The sequence shown here is derived from an EMBL/GenBank/DDBJ whole genome shotgun (WGS) entry which is preliminary data.</text>
</comment>
<dbReference type="AlphaFoldDB" id="X1PWY5"/>
<dbReference type="EMBL" id="BARV01040932">
    <property type="protein sequence ID" value="GAI47046.1"/>
    <property type="molecule type" value="Genomic_DNA"/>
</dbReference>
<name>X1PWY5_9ZZZZ</name>
<reference evidence="1" key="1">
    <citation type="journal article" date="2014" name="Front. Microbiol.">
        <title>High frequency of phylogenetically diverse reductive dehalogenase-homologous genes in deep subseafloor sedimentary metagenomes.</title>
        <authorList>
            <person name="Kawai M."/>
            <person name="Futagami T."/>
            <person name="Toyoda A."/>
            <person name="Takaki Y."/>
            <person name="Nishi S."/>
            <person name="Hori S."/>
            <person name="Arai W."/>
            <person name="Tsubouchi T."/>
            <person name="Morono Y."/>
            <person name="Uchiyama I."/>
            <person name="Ito T."/>
            <person name="Fujiyama A."/>
            <person name="Inagaki F."/>
            <person name="Takami H."/>
        </authorList>
    </citation>
    <scope>NUCLEOTIDE SEQUENCE</scope>
    <source>
        <strain evidence="1">Expedition CK06-06</strain>
    </source>
</reference>
<proteinExistence type="predicted"/>
<feature type="non-terminal residue" evidence="1">
    <location>
        <position position="158"/>
    </location>
</feature>
<gene>
    <name evidence="1" type="ORF">S06H3_62189</name>
</gene>
<evidence type="ECO:0000313" key="1">
    <source>
        <dbReference type="EMBL" id="GAI47046.1"/>
    </source>
</evidence>